<sequence>MLQCYGMIGGLTMTIECFCVPKLFTLEKQKACMISIRFEMVGNVVTWKWEWKRAPKQGVEESQLQILEDILSSFRLSTISNQWVWSGHETGEFTIKGLRLLLVQIWPWSAEIDYLETVSIRESLEFPWGSPLPGRSKEILNVWRASVW</sequence>
<evidence type="ECO:0000313" key="1">
    <source>
        <dbReference type="EMBL" id="KAK1410336.1"/>
    </source>
</evidence>
<proteinExistence type="predicted"/>
<comment type="caution">
    <text evidence="1">The sequence shown here is derived from an EMBL/GenBank/DDBJ whole genome shotgun (WGS) entry which is preliminary data.</text>
</comment>
<protein>
    <submittedName>
        <fullName evidence="1">Uncharacterized protein</fullName>
    </submittedName>
</protein>
<keyword evidence="2" id="KW-1185">Reference proteome</keyword>
<reference evidence="1" key="1">
    <citation type="journal article" date="2023" name="bioRxiv">
        <title>Improved chromosome-level genome assembly for marigold (Tagetes erecta).</title>
        <authorList>
            <person name="Jiang F."/>
            <person name="Yuan L."/>
            <person name="Wang S."/>
            <person name="Wang H."/>
            <person name="Xu D."/>
            <person name="Wang A."/>
            <person name="Fan W."/>
        </authorList>
    </citation>
    <scope>NUCLEOTIDE SEQUENCE</scope>
    <source>
        <strain evidence="1">WSJ</strain>
        <tissue evidence="1">Leaf</tissue>
    </source>
</reference>
<dbReference type="AlphaFoldDB" id="A0AAD8JX52"/>
<accession>A0AAD8JX52</accession>
<gene>
    <name evidence="1" type="ORF">QVD17_36871</name>
</gene>
<dbReference type="Proteomes" id="UP001229421">
    <property type="component" value="Unassembled WGS sequence"/>
</dbReference>
<name>A0AAD8JX52_TARER</name>
<dbReference type="EMBL" id="JAUHHV010000010">
    <property type="protein sequence ID" value="KAK1410336.1"/>
    <property type="molecule type" value="Genomic_DNA"/>
</dbReference>
<organism evidence="1 2">
    <name type="scientific">Tagetes erecta</name>
    <name type="common">African marigold</name>
    <dbReference type="NCBI Taxonomy" id="13708"/>
    <lineage>
        <taxon>Eukaryota</taxon>
        <taxon>Viridiplantae</taxon>
        <taxon>Streptophyta</taxon>
        <taxon>Embryophyta</taxon>
        <taxon>Tracheophyta</taxon>
        <taxon>Spermatophyta</taxon>
        <taxon>Magnoliopsida</taxon>
        <taxon>eudicotyledons</taxon>
        <taxon>Gunneridae</taxon>
        <taxon>Pentapetalae</taxon>
        <taxon>asterids</taxon>
        <taxon>campanulids</taxon>
        <taxon>Asterales</taxon>
        <taxon>Asteraceae</taxon>
        <taxon>Asteroideae</taxon>
        <taxon>Heliantheae alliance</taxon>
        <taxon>Tageteae</taxon>
        <taxon>Tagetes</taxon>
    </lineage>
</organism>
<evidence type="ECO:0000313" key="2">
    <source>
        <dbReference type="Proteomes" id="UP001229421"/>
    </source>
</evidence>